<reference evidence="2 3" key="1">
    <citation type="submission" date="2019-04" db="EMBL/GenBank/DDBJ databases">
        <authorList>
            <person name="Hwang J.C."/>
        </authorList>
    </citation>
    <scope>NUCLEOTIDE SEQUENCE [LARGE SCALE GENOMIC DNA]</scope>
    <source>
        <strain evidence="2 3">IMCC35002</strain>
    </source>
</reference>
<dbReference type="EMBL" id="SWCJ01000024">
    <property type="protein sequence ID" value="TKB50025.1"/>
    <property type="molecule type" value="Genomic_DNA"/>
</dbReference>
<evidence type="ECO:0000313" key="2">
    <source>
        <dbReference type="EMBL" id="TKB50025.1"/>
    </source>
</evidence>
<keyword evidence="1" id="KW-0472">Membrane</keyword>
<protein>
    <submittedName>
        <fullName evidence="2">Uncharacterized protein</fullName>
    </submittedName>
</protein>
<evidence type="ECO:0000313" key="3">
    <source>
        <dbReference type="Proteomes" id="UP000305675"/>
    </source>
</evidence>
<keyword evidence="1" id="KW-0812">Transmembrane</keyword>
<keyword evidence="1" id="KW-1133">Transmembrane helix</keyword>
<sequence>MENKQNLVNFIIPVLSALLAFFGAIGGSYLSSAKSEELWSKSLIYNAEKVVLEKKIDLIERVSKVANSSLKYQAHQRYLNEMAVIAKTYESCNNKSECEKPVSREEFLRISTVRAELNAEFSSTLKLISLYFGDDVDVPLLELSRKEQWWSDSRREFEALIKAMTKEV</sequence>
<keyword evidence="3" id="KW-1185">Reference proteome</keyword>
<name>A0A4U1BGD0_9GAMM</name>
<dbReference type="RefSeq" id="WP_136865159.1">
    <property type="nucleotide sequence ID" value="NZ_SWCJ01000024.1"/>
</dbReference>
<proteinExistence type="predicted"/>
<accession>A0A4U1BGD0</accession>
<dbReference type="AlphaFoldDB" id="A0A4U1BGD0"/>
<gene>
    <name evidence="2" type="ORF">FCL42_19765</name>
</gene>
<dbReference type="Proteomes" id="UP000305675">
    <property type="component" value="Unassembled WGS sequence"/>
</dbReference>
<feature type="transmembrane region" description="Helical" evidence="1">
    <location>
        <begin position="7"/>
        <end position="30"/>
    </location>
</feature>
<comment type="caution">
    <text evidence="2">The sequence shown here is derived from an EMBL/GenBank/DDBJ whole genome shotgun (WGS) entry which is preliminary data.</text>
</comment>
<evidence type="ECO:0000256" key="1">
    <source>
        <dbReference type="SAM" id="Phobius"/>
    </source>
</evidence>
<organism evidence="2 3">
    <name type="scientific">Ferrimonas aestuarii</name>
    <dbReference type="NCBI Taxonomy" id="2569539"/>
    <lineage>
        <taxon>Bacteria</taxon>
        <taxon>Pseudomonadati</taxon>
        <taxon>Pseudomonadota</taxon>
        <taxon>Gammaproteobacteria</taxon>
        <taxon>Alteromonadales</taxon>
        <taxon>Ferrimonadaceae</taxon>
        <taxon>Ferrimonas</taxon>
    </lineage>
</organism>